<sequence>MNIVRTISALTLLLFLGGCSTPNSSVWGPLWETASTDSKTNDIHKTCAVHTGHGSNNSHETLSLLTNAAFESHSEELKLEALKVYSHITANQYKQSHSIQLYRDASFALCQAYHSGMLSEPRAFSQSVSKLLTLLTHKANIEQLVDNDALLTPDSQQTFDQLQSELALTREQLLQVIADSSTHDAYLMAQLTITTMAFQSLDNEHQYNYNAEVRKLKVQAHGH</sequence>
<gene>
    <name evidence="2" type="ORF">COR51_02985</name>
</gene>
<reference evidence="2 3" key="1">
    <citation type="submission" date="2018-03" db="EMBL/GenBank/DDBJ databases">
        <title>Genetic Diversity and Phenotypic Plasticity of AHL Mediated Quorum Sensing in Environmental Strains of Vibrio mediterranei.</title>
        <authorList>
            <person name="Lantoine F."/>
            <person name="Vouve F."/>
        </authorList>
    </citation>
    <scope>NUCLEOTIDE SEQUENCE [LARGE SCALE GENOMIC DNA]</scope>
    <source>
        <strain evidence="2 3">17LN0615E</strain>
    </source>
</reference>
<dbReference type="Proteomes" id="UP000238163">
    <property type="component" value="Unassembled WGS sequence"/>
</dbReference>
<feature type="chain" id="PRO_5046090647" description="Chromosome partitioning protein ParA" evidence="1">
    <location>
        <begin position="26"/>
        <end position="223"/>
    </location>
</feature>
<evidence type="ECO:0008006" key="4">
    <source>
        <dbReference type="Google" id="ProtNLM"/>
    </source>
</evidence>
<dbReference type="RefSeq" id="WP_096441609.1">
    <property type="nucleotide sequence ID" value="NZ_NWTN01000001.1"/>
</dbReference>
<dbReference type="EMBL" id="NWTN01000001">
    <property type="protein sequence ID" value="PRQ69575.1"/>
    <property type="molecule type" value="Genomic_DNA"/>
</dbReference>
<evidence type="ECO:0000313" key="3">
    <source>
        <dbReference type="Proteomes" id="UP000238163"/>
    </source>
</evidence>
<keyword evidence="1" id="KW-0732">Signal</keyword>
<organism evidence="2 3">
    <name type="scientific">Vibrio mediterranei</name>
    <dbReference type="NCBI Taxonomy" id="689"/>
    <lineage>
        <taxon>Bacteria</taxon>
        <taxon>Pseudomonadati</taxon>
        <taxon>Pseudomonadota</taxon>
        <taxon>Gammaproteobacteria</taxon>
        <taxon>Vibrionales</taxon>
        <taxon>Vibrionaceae</taxon>
        <taxon>Vibrio</taxon>
    </lineage>
</organism>
<accession>A0ABX5DMK8</accession>
<keyword evidence="3" id="KW-1185">Reference proteome</keyword>
<comment type="caution">
    <text evidence="2">The sequence shown here is derived from an EMBL/GenBank/DDBJ whole genome shotgun (WGS) entry which is preliminary data.</text>
</comment>
<evidence type="ECO:0000313" key="2">
    <source>
        <dbReference type="EMBL" id="PRQ69575.1"/>
    </source>
</evidence>
<feature type="signal peptide" evidence="1">
    <location>
        <begin position="1"/>
        <end position="25"/>
    </location>
</feature>
<evidence type="ECO:0000256" key="1">
    <source>
        <dbReference type="SAM" id="SignalP"/>
    </source>
</evidence>
<proteinExistence type="predicted"/>
<protein>
    <recommendedName>
        <fullName evidence="4">Chromosome partitioning protein ParA</fullName>
    </recommendedName>
</protein>
<name>A0ABX5DMK8_9VIBR</name>
<dbReference type="PROSITE" id="PS51257">
    <property type="entry name" value="PROKAR_LIPOPROTEIN"/>
    <property type="match status" value="1"/>
</dbReference>